<organism evidence="2 3">
    <name type="scientific">Mycobacteroides franklinii</name>
    <dbReference type="NCBI Taxonomy" id="948102"/>
    <lineage>
        <taxon>Bacteria</taxon>
        <taxon>Bacillati</taxon>
        <taxon>Actinomycetota</taxon>
        <taxon>Actinomycetes</taxon>
        <taxon>Mycobacteriales</taxon>
        <taxon>Mycobacteriaceae</taxon>
        <taxon>Mycobacteroides</taxon>
    </lineage>
</organism>
<dbReference type="EMBL" id="MLIK01000003">
    <property type="protein sequence ID" value="OHU31717.1"/>
    <property type="molecule type" value="Genomic_DNA"/>
</dbReference>
<feature type="transmembrane region" description="Helical" evidence="1">
    <location>
        <begin position="181"/>
        <end position="202"/>
    </location>
</feature>
<evidence type="ECO:0000313" key="3">
    <source>
        <dbReference type="Proteomes" id="UP000179616"/>
    </source>
</evidence>
<name>A0A1S1LGM3_9MYCO</name>
<gene>
    <name evidence="2" type="ORF">BKG76_00465</name>
</gene>
<sequence length="293" mass="31667">MTAFDWVSTWAYSGSGVLLPGEGGVPLAPELHANQLVAWVSIALAYGGAAAALAWVLWRLVKHRQVLPLVLFVAGLVAANIEPLGDLVGSIVYANDTPWFGYTVMGRRMPAWILVGASSYVAIGGYIVYRYICQGKSLRDIFLLSAVYVGIPEIVIEMIWHFTGVISYYGDNPTRVGGVPLYSIVQNTTLLPVYGIVIFYAVKYLKGSRIWLLVFLIPATTIGYIVGVSWPAYQAVQSSAPIVVTWLAAAAVIVTSILSTYLLLQIPELRRIRDVAAAGESGQPQPQHAAVTA</sequence>
<dbReference type="RefSeq" id="WP_070934974.1">
    <property type="nucleotide sequence ID" value="NZ_MLIK01000003.1"/>
</dbReference>
<keyword evidence="1" id="KW-0472">Membrane</keyword>
<dbReference type="AlphaFoldDB" id="A0A1S1LGM3"/>
<dbReference type="OrthoDB" id="4764886at2"/>
<feature type="transmembrane region" description="Helical" evidence="1">
    <location>
        <begin position="36"/>
        <end position="57"/>
    </location>
</feature>
<protein>
    <submittedName>
        <fullName evidence="2">Uncharacterized protein</fullName>
    </submittedName>
</protein>
<reference evidence="2 3" key="1">
    <citation type="submission" date="2016-10" db="EMBL/GenBank/DDBJ databases">
        <title>Evaluation of Human, Veterinary and Environmental Mycobacterium chelonae Isolates by Core Genome Phylogenomic Analysis, Targeted Gene Comparison, and Anti-microbial Susceptibility Patterns: A Tale of Mistaken Identities.</title>
        <authorList>
            <person name="Fogelson S.B."/>
            <person name="Camus A.C."/>
            <person name="Lorenz W."/>
            <person name="Vasireddy R."/>
            <person name="Vasireddy S."/>
            <person name="Smith T."/>
            <person name="Brown-Elliott B.A."/>
            <person name="Wallace R.J.Jr."/>
            <person name="Hasan N.A."/>
            <person name="Reischl U."/>
            <person name="Sanchez S."/>
        </authorList>
    </citation>
    <scope>NUCLEOTIDE SEQUENCE [LARGE SCALE GENOMIC DNA]</scope>
    <source>
        <strain evidence="2 3">1559</strain>
    </source>
</reference>
<evidence type="ECO:0000313" key="2">
    <source>
        <dbReference type="EMBL" id="OHU31717.1"/>
    </source>
</evidence>
<keyword evidence="1" id="KW-1133">Transmembrane helix</keyword>
<feature type="transmembrane region" description="Helical" evidence="1">
    <location>
        <begin position="141"/>
        <end position="161"/>
    </location>
</feature>
<keyword evidence="1" id="KW-0812">Transmembrane</keyword>
<dbReference type="Proteomes" id="UP000179616">
    <property type="component" value="Unassembled WGS sequence"/>
</dbReference>
<dbReference type="GeneID" id="57165256"/>
<feature type="transmembrane region" description="Helical" evidence="1">
    <location>
        <begin position="69"/>
        <end position="94"/>
    </location>
</feature>
<proteinExistence type="predicted"/>
<feature type="transmembrane region" description="Helical" evidence="1">
    <location>
        <begin position="242"/>
        <end position="264"/>
    </location>
</feature>
<feature type="transmembrane region" description="Helical" evidence="1">
    <location>
        <begin position="209"/>
        <end position="230"/>
    </location>
</feature>
<dbReference type="STRING" id="948102.BKG76_00465"/>
<comment type="caution">
    <text evidence="2">The sequence shown here is derived from an EMBL/GenBank/DDBJ whole genome shotgun (WGS) entry which is preliminary data.</text>
</comment>
<evidence type="ECO:0000256" key="1">
    <source>
        <dbReference type="SAM" id="Phobius"/>
    </source>
</evidence>
<feature type="transmembrane region" description="Helical" evidence="1">
    <location>
        <begin position="109"/>
        <end position="129"/>
    </location>
</feature>
<accession>A0A1S1LGM3</accession>